<gene>
    <name evidence="1" type="ORF">ElyMa_003334600</name>
</gene>
<sequence>MGKSGGGGRLDDGGFSVPKGVDGVRLGTCFIWRAGGPVYKLQQALSLYRMQRKNDEKALAIRCVDITSCSVQHRNGRKRQELISFTTMKRADEMVE</sequence>
<keyword evidence="2" id="KW-1185">Reference proteome</keyword>
<reference evidence="1 2" key="1">
    <citation type="journal article" date="2021" name="Elife">
        <title>Chloroplast acquisition without the gene transfer in kleptoplastic sea slugs, Plakobranchus ocellatus.</title>
        <authorList>
            <person name="Maeda T."/>
            <person name="Takahashi S."/>
            <person name="Yoshida T."/>
            <person name="Shimamura S."/>
            <person name="Takaki Y."/>
            <person name="Nagai Y."/>
            <person name="Toyoda A."/>
            <person name="Suzuki Y."/>
            <person name="Arimoto A."/>
            <person name="Ishii H."/>
            <person name="Satoh N."/>
            <person name="Nishiyama T."/>
            <person name="Hasebe M."/>
            <person name="Maruyama T."/>
            <person name="Minagawa J."/>
            <person name="Obokata J."/>
            <person name="Shigenobu S."/>
        </authorList>
    </citation>
    <scope>NUCLEOTIDE SEQUENCE [LARGE SCALE GENOMIC DNA]</scope>
</reference>
<protein>
    <submittedName>
        <fullName evidence="1">Uncharacterized protein</fullName>
    </submittedName>
</protein>
<evidence type="ECO:0000313" key="2">
    <source>
        <dbReference type="Proteomes" id="UP000762676"/>
    </source>
</evidence>
<dbReference type="EMBL" id="BMAT01006864">
    <property type="protein sequence ID" value="GFS21270.1"/>
    <property type="molecule type" value="Genomic_DNA"/>
</dbReference>
<name>A0AAV4JFU8_9GAST</name>
<dbReference type="AlphaFoldDB" id="A0AAV4JFU8"/>
<proteinExistence type="predicted"/>
<accession>A0AAV4JFU8</accession>
<dbReference type="Proteomes" id="UP000762676">
    <property type="component" value="Unassembled WGS sequence"/>
</dbReference>
<comment type="caution">
    <text evidence="1">The sequence shown here is derived from an EMBL/GenBank/DDBJ whole genome shotgun (WGS) entry which is preliminary data.</text>
</comment>
<organism evidence="1 2">
    <name type="scientific">Elysia marginata</name>
    <dbReference type="NCBI Taxonomy" id="1093978"/>
    <lineage>
        <taxon>Eukaryota</taxon>
        <taxon>Metazoa</taxon>
        <taxon>Spiralia</taxon>
        <taxon>Lophotrochozoa</taxon>
        <taxon>Mollusca</taxon>
        <taxon>Gastropoda</taxon>
        <taxon>Heterobranchia</taxon>
        <taxon>Euthyneura</taxon>
        <taxon>Panpulmonata</taxon>
        <taxon>Sacoglossa</taxon>
        <taxon>Placobranchoidea</taxon>
        <taxon>Plakobranchidae</taxon>
        <taxon>Elysia</taxon>
    </lineage>
</organism>
<evidence type="ECO:0000313" key="1">
    <source>
        <dbReference type="EMBL" id="GFS21270.1"/>
    </source>
</evidence>